<dbReference type="OrthoDB" id="64353at2759"/>
<dbReference type="PANTHER" id="PTHR45922">
    <property type="entry name" value="CLEAVAGE AND POLYADENYLATION SPECIFICITY FACTOR SUBUNIT 2"/>
    <property type="match status" value="1"/>
</dbReference>
<dbReference type="GO" id="GO:0006398">
    <property type="term" value="P:mRNA 3'-end processing by stem-loop binding and cleavage"/>
    <property type="evidence" value="ECO:0007669"/>
    <property type="project" value="InterPro"/>
</dbReference>
<dbReference type="GO" id="GO:0003723">
    <property type="term" value="F:RNA binding"/>
    <property type="evidence" value="ECO:0007669"/>
    <property type="project" value="UniProtKB-KW"/>
</dbReference>
<dbReference type="InParanoid" id="A0A2R6RSU1"/>
<dbReference type="InterPro" id="IPR025069">
    <property type="entry name" value="Cpsf2_C"/>
</dbReference>
<dbReference type="AlphaFoldDB" id="A0A2R6RSU1"/>
<evidence type="ECO:0000313" key="5">
    <source>
        <dbReference type="Proteomes" id="UP000241394"/>
    </source>
</evidence>
<dbReference type="STRING" id="1590841.A0A2R6RSU1"/>
<evidence type="ECO:0000259" key="2">
    <source>
        <dbReference type="Pfam" id="PF07521"/>
    </source>
</evidence>
<dbReference type="InterPro" id="IPR011108">
    <property type="entry name" value="RMMBL"/>
</dbReference>
<dbReference type="EMBL" id="NKQK01000003">
    <property type="protein sequence ID" value="PSS33067.1"/>
    <property type="molecule type" value="Genomic_DNA"/>
</dbReference>
<evidence type="ECO:0000259" key="3">
    <source>
        <dbReference type="Pfam" id="PF13299"/>
    </source>
</evidence>
<dbReference type="Pfam" id="PF13299">
    <property type="entry name" value="CPSF100_C"/>
    <property type="match status" value="1"/>
</dbReference>
<dbReference type="OMA" id="HEGPACE"/>
<keyword evidence="5" id="KW-1185">Reference proteome</keyword>
<sequence>MDQGSLQVGGDLNGKFDEGSASLILDTAPSKLLSNELTVQVKCSLVYMDFEGRSLKSILAHVAPLKLVLVHGSAEATEHLKQHCLKHVCPHVYAPQIEETIDVTSDLCAYKVQLSEKLMSNVLFKKLGDYEVAWVDAEVGKTEGGMLSLLPLSIPAPPHKSVFVGDLKMSDFKQFLASKGVPVEFSGGALRCGEYTTLRKVGDASQMGSAAGIQKIIIEGPLSEEYYKTRDYLYSQFYSL</sequence>
<comment type="similarity">
    <text evidence="1">Belongs to the metallo-beta-lactamase superfamily. RNA-metabolizing metallo-beta-lactamase-like family. CPSF2/YSH1 subfamily.</text>
</comment>
<proteinExistence type="inferred from homology"/>
<dbReference type="PANTHER" id="PTHR45922:SF1">
    <property type="entry name" value="CLEAVAGE AND POLYADENYLATION SPECIFICITY FACTOR SUBUNIT 2"/>
    <property type="match status" value="1"/>
</dbReference>
<feature type="domain" description="Zn-dependent metallo-hydrolase RNA specificity" evidence="2">
    <location>
        <begin position="39"/>
        <end position="85"/>
    </location>
</feature>
<dbReference type="GO" id="GO:0005847">
    <property type="term" value="C:mRNA cleavage and polyadenylation specificity factor complex"/>
    <property type="evidence" value="ECO:0007669"/>
    <property type="project" value="InterPro"/>
</dbReference>
<keyword evidence="1" id="KW-0694">RNA-binding</keyword>
<reference evidence="4 5" key="1">
    <citation type="submission" date="2017-07" db="EMBL/GenBank/DDBJ databases">
        <title>An improved, manually edited Actinidia chinensis var. chinensis (kiwifruit) genome highlights the challenges associated with draft genomes and gene prediction in plants.</title>
        <authorList>
            <person name="Pilkington S."/>
            <person name="Crowhurst R."/>
            <person name="Hilario E."/>
            <person name="Nardozza S."/>
            <person name="Fraser L."/>
            <person name="Peng Y."/>
            <person name="Gunaseelan K."/>
            <person name="Simpson R."/>
            <person name="Tahir J."/>
            <person name="Deroles S."/>
            <person name="Templeton K."/>
            <person name="Luo Z."/>
            <person name="Davy M."/>
            <person name="Cheng C."/>
            <person name="Mcneilage M."/>
            <person name="Scaglione D."/>
            <person name="Liu Y."/>
            <person name="Zhang Q."/>
            <person name="Datson P."/>
            <person name="De Silva N."/>
            <person name="Gardiner S."/>
            <person name="Bassett H."/>
            <person name="Chagne D."/>
            <person name="Mccallum J."/>
            <person name="Dzierzon H."/>
            <person name="Deng C."/>
            <person name="Wang Y.-Y."/>
            <person name="Barron N."/>
            <person name="Manako K."/>
            <person name="Bowen J."/>
            <person name="Foster T."/>
            <person name="Erridge Z."/>
            <person name="Tiffin H."/>
            <person name="Waite C."/>
            <person name="Davies K."/>
            <person name="Grierson E."/>
            <person name="Laing W."/>
            <person name="Kirk R."/>
            <person name="Chen X."/>
            <person name="Wood M."/>
            <person name="Montefiori M."/>
            <person name="Brummell D."/>
            <person name="Schwinn K."/>
            <person name="Catanach A."/>
            <person name="Fullerton C."/>
            <person name="Li D."/>
            <person name="Meiyalaghan S."/>
            <person name="Nieuwenhuizen N."/>
            <person name="Read N."/>
            <person name="Prakash R."/>
            <person name="Hunter D."/>
            <person name="Zhang H."/>
            <person name="Mckenzie M."/>
            <person name="Knabel M."/>
            <person name="Harris A."/>
            <person name="Allan A."/>
            <person name="Chen A."/>
            <person name="Janssen B."/>
            <person name="Plunkett B."/>
            <person name="Dwamena C."/>
            <person name="Voogd C."/>
            <person name="Leif D."/>
            <person name="Lafferty D."/>
            <person name="Souleyre E."/>
            <person name="Varkonyi-Gasic E."/>
            <person name="Gambi F."/>
            <person name="Hanley J."/>
            <person name="Yao J.-L."/>
            <person name="Cheung J."/>
            <person name="David K."/>
            <person name="Warren B."/>
            <person name="Marsh K."/>
            <person name="Snowden K."/>
            <person name="Lin-Wang K."/>
            <person name="Brian L."/>
            <person name="Martinez-Sanchez M."/>
            <person name="Wang M."/>
            <person name="Ileperuma N."/>
            <person name="Macnee N."/>
            <person name="Campin R."/>
            <person name="Mcatee P."/>
            <person name="Drummond R."/>
            <person name="Espley R."/>
            <person name="Ireland H."/>
            <person name="Wu R."/>
            <person name="Atkinson R."/>
            <person name="Karunairetnam S."/>
            <person name="Bulley S."/>
            <person name="Chunkath S."/>
            <person name="Hanley Z."/>
            <person name="Storey R."/>
            <person name="Thrimawithana A."/>
            <person name="Thomson S."/>
            <person name="David C."/>
            <person name="Testolin R."/>
        </authorList>
    </citation>
    <scope>NUCLEOTIDE SEQUENCE [LARGE SCALE GENOMIC DNA]</scope>
    <source>
        <strain evidence="5">cv. Red5</strain>
        <tissue evidence="4">Young leaf</tissue>
    </source>
</reference>
<dbReference type="Gramene" id="PSS33067">
    <property type="protein sequence ID" value="PSS33067"/>
    <property type="gene ID" value="CEY00_Acc03452"/>
</dbReference>
<dbReference type="Proteomes" id="UP000241394">
    <property type="component" value="Chromosome LG3"/>
</dbReference>
<feature type="domain" description="Cleavage and polyadenylation specificity factor 2 C-terminal" evidence="3">
    <location>
        <begin position="153"/>
        <end position="237"/>
    </location>
</feature>
<dbReference type="InterPro" id="IPR036866">
    <property type="entry name" value="RibonucZ/Hydroxyglut_hydro"/>
</dbReference>
<evidence type="ECO:0000313" key="4">
    <source>
        <dbReference type="EMBL" id="PSS33067.1"/>
    </source>
</evidence>
<reference evidence="5" key="2">
    <citation type="journal article" date="2018" name="BMC Genomics">
        <title>A manually annotated Actinidia chinensis var. chinensis (kiwifruit) genome highlights the challenges associated with draft genomes and gene prediction in plants.</title>
        <authorList>
            <person name="Pilkington S.M."/>
            <person name="Crowhurst R."/>
            <person name="Hilario E."/>
            <person name="Nardozza S."/>
            <person name="Fraser L."/>
            <person name="Peng Y."/>
            <person name="Gunaseelan K."/>
            <person name="Simpson R."/>
            <person name="Tahir J."/>
            <person name="Deroles S.C."/>
            <person name="Templeton K."/>
            <person name="Luo Z."/>
            <person name="Davy M."/>
            <person name="Cheng C."/>
            <person name="McNeilage M."/>
            <person name="Scaglione D."/>
            <person name="Liu Y."/>
            <person name="Zhang Q."/>
            <person name="Datson P."/>
            <person name="De Silva N."/>
            <person name="Gardiner S.E."/>
            <person name="Bassett H."/>
            <person name="Chagne D."/>
            <person name="McCallum J."/>
            <person name="Dzierzon H."/>
            <person name="Deng C."/>
            <person name="Wang Y.Y."/>
            <person name="Barron L."/>
            <person name="Manako K."/>
            <person name="Bowen J."/>
            <person name="Foster T.M."/>
            <person name="Erridge Z.A."/>
            <person name="Tiffin H."/>
            <person name="Waite C.N."/>
            <person name="Davies K.M."/>
            <person name="Grierson E.P."/>
            <person name="Laing W.A."/>
            <person name="Kirk R."/>
            <person name="Chen X."/>
            <person name="Wood M."/>
            <person name="Montefiori M."/>
            <person name="Brummell D.A."/>
            <person name="Schwinn K.E."/>
            <person name="Catanach A."/>
            <person name="Fullerton C."/>
            <person name="Li D."/>
            <person name="Meiyalaghan S."/>
            <person name="Nieuwenhuizen N."/>
            <person name="Read N."/>
            <person name="Prakash R."/>
            <person name="Hunter D."/>
            <person name="Zhang H."/>
            <person name="McKenzie M."/>
            <person name="Knabel M."/>
            <person name="Harris A."/>
            <person name="Allan A.C."/>
            <person name="Gleave A."/>
            <person name="Chen A."/>
            <person name="Janssen B.J."/>
            <person name="Plunkett B."/>
            <person name="Ampomah-Dwamena C."/>
            <person name="Voogd C."/>
            <person name="Leif D."/>
            <person name="Lafferty D."/>
            <person name="Souleyre E.J.F."/>
            <person name="Varkonyi-Gasic E."/>
            <person name="Gambi F."/>
            <person name="Hanley J."/>
            <person name="Yao J.L."/>
            <person name="Cheung J."/>
            <person name="David K.M."/>
            <person name="Warren B."/>
            <person name="Marsh K."/>
            <person name="Snowden K.C."/>
            <person name="Lin-Wang K."/>
            <person name="Brian L."/>
            <person name="Martinez-Sanchez M."/>
            <person name="Wang M."/>
            <person name="Ileperuma N."/>
            <person name="Macnee N."/>
            <person name="Campin R."/>
            <person name="McAtee P."/>
            <person name="Drummond R.S.M."/>
            <person name="Espley R.V."/>
            <person name="Ireland H.S."/>
            <person name="Wu R."/>
            <person name="Atkinson R.G."/>
            <person name="Karunairetnam S."/>
            <person name="Bulley S."/>
            <person name="Chunkath S."/>
            <person name="Hanley Z."/>
            <person name="Storey R."/>
            <person name="Thrimawithana A.H."/>
            <person name="Thomson S."/>
            <person name="David C."/>
            <person name="Testolin R."/>
            <person name="Huang H."/>
            <person name="Hellens R.P."/>
            <person name="Schaffer R.J."/>
        </authorList>
    </citation>
    <scope>NUCLEOTIDE SEQUENCE [LARGE SCALE GENOMIC DNA]</scope>
    <source>
        <strain evidence="5">cv. Red5</strain>
    </source>
</reference>
<accession>A0A2R6RSU1</accession>
<evidence type="ECO:0000256" key="1">
    <source>
        <dbReference type="RuleBase" id="RU365006"/>
    </source>
</evidence>
<keyword evidence="1" id="KW-0539">Nucleus</keyword>
<keyword evidence="1" id="KW-0507">mRNA processing</keyword>
<dbReference type="Pfam" id="PF07521">
    <property type="entry name" value="RMMBL"/>
    <property type="match status" value="1"/>
</dbReference>
<comment type="subcellular location">
    <subcellularLocation>
        <location evidence="1">Nucleus</location>
    </subcellularLocation>
</comment>
<dbReference type="InterPro" id="IPR027075">
    <property type="entry name" value="CPSF2"/>
</dbReference>
<comment type="caution">
    <text evidence="4">The sequence shown here is derived from an EMBL/GenBank/DDBJ whole genome shotgun (WGS) entry which is preliminary data.</text>
</comment>
<dbReference type="SUPFAM" id="SSF56281">
    <property type="entry name" value="Metallo-hydrolase/oxidoreductase"/>
    <property type="match status" value="1"/>
</dbReference>
<name>A0A2R6RSU1_ACTCC</name>
<organism evidence="4 5">
    <name type="scientific">Actinidia chinensis var. chinensis</name>
    <name type="common">Chinese soft-hair kiwi</name>
    <dbReference type="NCBI Taxonomy" id="1590841"/>
    <lineage>
        <taxon>Eukaryota</taxon>
        <taxon>Viridiplantae</taxon>
        <taxon>Streptophyta</taxon>
        <taxon>Embryophyta</taxon>
        <taxon>Tracheophyta</taxon>
        <taxon>Spermatophyta</taxon>
        <taxon>Magnoliopsida</taxon>
        <taxon>eudicotyledons</taxon>
        <taxon>Gunneridae</taxon>
        <taxon>Pentapetalae</taxon>
        <taxon>asterids</taxon>
        <taxon>Ericales</taxon>
        <taxon>Actinidiaceae</taxon>
        <taxon>Actinidia</taxon>
    </lineage>
</organism>
<protein>
    <recommendedName>
        <fullName evidence="1">Cleavage and polyadenylation specificity factor subunit 2</fullName>
    </recommendedName>
    <alternativeName>
        <fullName evidence="1">Cleavage and polyadenylation specificity factor 100 kDa subunit</fullName>
    </alternativeName>
</protein>
<gene>
    <name evidence="4" type="ORF">CEY00_Acc03452</name>
</gene>